<name>A0A4Y2Q4P8_ARAVE</name>
<gene>
    <name evidence="3" type="ORF">AVEN_140619_1</name>
    <name evidence="4" type="ORF">AVEN_163074_1</name>
    <name evidence="5" type="ORF">AVEN_16691_1</name>
    <name evidence="2" type="ORF">AVEN_3780_1</name>
</gene>
<evidence type="ECO:0000313" key="6">
    <source>
        <dbReference type="Proteomes" id="UP000499080"/>
    </source>
</evidence>
<evidence type="ECO:0000313" key="5">
    <source>
        <dbReference type="EMBL" id="GBN59019.1"/>
    </source>
</evidence>
<accession>A0A4Y2Q4P8</accession>
<reference evidence="3 6" key="1">
    <citation type="journal article" date="2019" name="Sci. Rep.">
        <title>Orb-weaving spider Araneus ventricosus genome elucidates the spidroin gene catalogue.</title>
        <authorList>
            <person name="Kono N."/>
            <person name="Nakamura H."/>
            <person name="Ohtoshi R."/>
            <person name="Moran D.A.P."/>
            <person name="Shinohara A."/>
            <person name="Yoshida Y."/>
            <person name="Fujiwara M."/>
            <person name="Mori M."/>
            <person name="Tomita M."/>
            <person name="Arakawa K."/>
        </authorList>
    </citation>
    <scope>NUCLEOTIDE SEQUENCE [LARGE SCALE GENOMIC DNA]</scope>
</reference>
<organism evidence="3 6">
    <name type="scientific">Araneus ventricosus</name>
    <name type="common">Orbweaver spider</name>
    <name type="synonym">Epeira ventricosa</name>
    <dbReference type="NCBI Taxonomy" id="182803"/>
    <lineage>
        <taxon>Eukaryota</taxon>
        <taxon>Metazoa</taxon>
        <taxon>Ecdysozoa</taxon>
        <taxon>Arthropoda</taxon>
        <taxon>Chelicerata</taxon>
        <taxon>Arachnida</taxon>
        <taxon>Araneae</taxon>
        <taxon>Araneomorphae</taxon>
        <taxon>Entelegynae</taxon>
        <taxon>Araneoidea</taxon>
        <taxon>Araneidae</taxon>
        <taxon>Araneus</taxon>
    </lineage>
</organism>
<dbReference type="EMBL" id="BGPR01012939">
    <property type="protein sequence ID" value="GBN58482.1"/>
    <property type="molecule type" value="Genomic_DNA"/>
</dbReference>
<evidence type="ECO:0000256" key="1">
    <source>
        <dbReference type="SAM" id="MobiDB-lite"/>
    </source>
</evidence>
<evidence type="ECO:0000313" key="2">
    <source>
        <dbReference type="EMBL" id="GBN58482.1"/>
    </source>
</evidence>
<proteinExistence type="predicted"/>
<evidence type="ECO:0000313" key="4">
    <source>
        <dbReference type="EMBL" id="GBN58892.1"/>
    </source>
</evidence>
<dbReference type="OrthoDB" id="6458154at2759"/>
<comment type="caution">
    <text evidence="3">The sequence shown here is derived from an EMBL/GenBank/DDBJ whole genome shotgun (WGS) entry which is preliminary data.</text>
</comment>
<feature type="region of interest" description="Disordered" evidence="1">
    <location>
        <begin position="65"/>
        <end position="99"/>
    </location>
</feature>
<keyword evidence="6" id="KW-1185">Reference proteome</keyword>
<evidence type="ECO:0000313" key="3">
    <source>
        <dbReference type="EMBL" id="GBN58539.1"/>
    </source>
</evidence>
<dbReference type="EMBL" id="BGPR01013017">
    <property type="protein sequence ID" value="GBN58892.1"/>
    <property type="molecule type" value="Genomic_DNA"/>
</dbReference>
<sequence length="99" mass="11351">MRSETNRFAKMNIPLEEPEFVRLVPFVSKINSFRTRFRLPGMAVDQEVIQPTDEEQTIVGWEGRGLDSGPLKFQKTPMSNAVRATRKRGNETSGLQNKR</sequence>
<protein>
    <submittedName>
        <fullName evidence="3">Uncharacterized protein</fullName>
    </submittedName>
</protein>
<dbReference type="EMBL" id="BGPR01012951">
    <property type="protein sequence ID" value="GBN58539.1"/>
    <property type="molecule type" value="Genomic_DNA"/>
</dbReference>
<dbReference type="EMBL" id="BGPR01013051">
    <property type="protein sequence ID" value="GBN59019.1"/>
    <property type="molecule type" value="Genomic_DNA"/>
</dbReference>
<dbReference type="AlphaFoldDB" id="A0A4Y2Q4P8"/>
<dbReference type="Proteomes" id="UP000499080">
    <property type="component" value="Unassembled WGS sequence"/>
</dbReference>